<comment type="similarity">
    <text evidence="2">Belongs to the multi antimicrobial extrusion (MATE) (TC 2.A.66.1) family. MepA subfamily.</text>
</comment>
<evidence type="ECO:0000256" key="1">
    <source>
        <dbReference type="ARBA" id="ARBA00004651"/>
    </source>
</evidence>
<dbReference type="GO" id="GO:0042910">
    <property type="term" value="F:xenobiotic transmembrane transporter activity"/>
    <property type="evidence" value="ECO:0007669"/>
    <property type="project" value="InterPro"/>
</dbReference>
<feature type="transmembrane region" description="Helical" evidence="10">
    <location>
        <begin position="417"/>
        <end position="439"/>
    </location>
</feature>
<dbReference type="InterPro" id="IPR051327">
    <property type="entry name" value="MATE_MepA_subfamily"/>
</dbReference>
<accession>A0A926EP94</accession>
<keyword evidence="9" id="KW-0046">Antibiotic resistance</keyword>
<dbReference type="NCBIfam" id="TIGR00797">
    <property type="entry name" value="matE"/>
    <property type="match status" value="1"/>
</dbReference>
<comment type="subcellular location">
    <subcellularLocation>
        <location evidence="1">Cell membrane</location>
        <topology evidence="1">Multi-pass membrane protein</topology>
    </subcellularLocation>
</comment>
<evidence type="ECO:0000313" key="11">
    <source>
        <dbReference type="EMBL" id="MBC8586271.1"/>
    </source>
</evidence>
<proteinExistence type="inferred from homology"/>
<feature type="transmembrane region" description="Helical" evidence="10">
    <location>
        <begin position="51"/>
        <end position="72"/>
    </location>
</feature>
<keyword evidence="4" id="KW-0813">Transport</keyword>
<dbReference type="RefSeq" id="WP_262396054.1">
    <property type="nucleotide sequence ID" value="NZ_JACRTD010000009.1"/>
</dbReference>
<feature type="transmembrane region" description="Helical" evidence="10">
    <location>
        <begin position="165"/>
        <end position="188"/>
    </location>
</feature>
<sequence length="454" mass="49312">MDDRFAHESIPRLIISLSTPAIAAQIINALYNVVDRMYIGRMPDVGTTALTGVGLTFPIIMIISAFAALVGFGGAPLASIKMGEGNKDGAEKLLGNCFSMLVIVSVVLTVLLYVIKEPILIMFGASPDTLPYANDYLGVYLLGTISVQIALGLNQFISAQGFAKTAMITVCVGAGLNIALDPLFIFVFDMGVKGAAWATIISQTVSTLWVLWFVTGKKTLLKLRVKNMPLERTVILSAMALGLSPFIMQSTESLVQIAFNKSLAYYGGDLYVGAVVILTSVMQFFMMPIMGFAQGSQPIIGYNYGSGDHGRVKSAIGYCVLFCAAFGALLWCITIFFPQIPISLFTDDPQLMALTMKAMRLFFLGMIVFGFQMAFQNIFIALGQAKISMFVAVLRKLILLIPLVLILPLFIRPQTFAVFLAEPISDVASALTCTLLFLFKVKKLLNAPKKETEN</sequence>
<dbReference type="InterPro" id="IPR045070">
    <property type="entry name" value="MATE_MepA-like"/>
</dbReference>
<dbReference type="Proteomes" id="UP000623678">
    <property type="component" value="Unassembled WGS sequence"/>
</dbReference>
<dbReference type="Pfam" id="PF01554">
    <property type="entry name" value="MatE"/>
    <property type="match status" value="2"/>
</dbReference>
<keyword evidence="12" id="KW-1185">Reference proteome</keyword>
<gene>
    <name evidence="11" type="ORF">H8705_11840</name>
</gene>
<evidence type="ECO:0000256" key="2">
    <source>
        <dbReference type="ARBA" id="ARBA00008417"/>
    </source>
</evidence>
<evidence type="ECO:0000256" key="3">
    <source>
        <dbReference type="ARBA" id="ARBA00022106"/>
    </source>
</evidence>
<feature type="transmembrane region" description="Helical" evidence="10">
    <location>
        <begin position="358"/>
        <end position="381"/>
    </location>
</feature>
<evidence type="ECO:0000256" key="9">
    <source>
        <dbReference type="ARBA" id="ARBA00023251"/>
    </source>
</evidence>
<dbReference type="InterPro" id="IPR048279">
    <property type="entry name" value="MdtK-like"/>
</dbReference>
<evidence type="ECO:0000256" key="5">
    <source>
        <dbReference type="ARBA" id="ARBA00022475"/>
    </source>
</evidence>
<feature type="transmembrane region" description="Helical" evidence="10">
    <location>
        <begin position="194"/>
        <end position="214"/>
    </location>
</feature>
<evidence type="ECO:0000256" key="8">
    <source>
        <dbReference type="ARBA" id="ARBA00023136"/>
    </source>
</evidence>
<reference evidence="11" key="1">
    <citation type="submission" date="2020-08" db="EMBL/GenBank/DDBJ databases">
        <title>Genome public.</title>
        <authorList>
            <person name="Liu C."/>
            <person name="Sun Q."/>
        </authorList>
    </citation>
    <scope>NUCLEOTIDE SEQUENCE</scope>
    <source>
        <strain evidence="11">NSJ-64</strain>
    </source>
</reference>
<evidence type="ECO:0000256" key="4">
    <source>
        <dbReference type="ARBA" id="ARBA00022448"/>
    </source>
</evidence>
<dbReference type="CDD" id="cd13143">
    <property type="entry name" value="MATE_MepA_like"/>
    <property type="match status" value="1"/>
</dbReference>
<feature type="transmembrane region" description="Helical" evidence="10">
    <location>
        <begin position="135"/>
        <end position="153"/>
    </location>
</feature>
<dbReference type="PANTHER" id="PTHR43823">
    <property type="entry name" value="SPORULATION PROTEIN YKVU"/>
    <property type="match status" value="1"/>
</dbReference>
<feature type="transmembrane region" description="Helical" evidence="10">
    <location>
        <begin position="12"/>
        <end position="31"/>
    </location>
</feature>
<comment type="caution">
    <text evidence="11">The sequence shown here is derived from an EMBL/GenBank/DDBJ whole genome shotgun (WGS) entry which is preliminary data.</text>
</comment>
<evidence type="ECO:0000256" key="6">
    <source>
        <dbReference type="ARBA" id="ARBA00022692"/>
    </source>
</evidence>
<keyword evidence="8 10" id="KW-0472">Membrane</keyword>
<evidence type="ECO:0000313" key="12">
    <source>
        <dbReference type="Proteomes" id="UP000623678"/>
    </source>
</evidence>
<dbReference type="GO" id="GO:0046677">
    <property type="term" value="P:response to antibiotic"/>
    <property type="evidence" value="ECO:0007669"/>
    <property type="project" value="UniProtKB-KW"/>
</dbReference>
<protein>
    <recommendedName>
        <fullName evidence="3">Multidrug export protein MepA</fullName>
    </recommendedName>
</protein>
<evidence type="ECO:0000256" key="7">
    <source>
        <dbReference type="ARBA" id="ARBA00022989"/>
    </source>
</evidence>
<feature type="transmembrane region" description="Helical" evidence="10">
    <location>
        <begin position="393"/>
        <end position="411"/>
    </location>
</feature>
<keyword evidence="5" id="KW-1003">Cell membrane</keyword>
<feature type="transmembrane region" description="Helical" evidence="10">
    <location>
        <begin position="315"/>
        <end position="338"/>
    </location>
</feature>
<dbReference type="GO" id="GO:0005886">
    <property type="term" value="C:plasma membrane"/>
    <property type="evidence" value="ECO:0007669"/>
    <property type="project" value="UniProtKB-SubCell"/>
</dbReference>
<evidence type="ECO:0000256" key="10">
    <source>
        <dbReference type="SAM" id="Phobius"/>
    </source>
</evidence>
<dbReference type="EMBL" id="JACRTD010000009">
    <property type="protein sequence ID" value="MBC8586271.1"/>
    <property type="molecule type" value="Genomic_DNA"/>
</dbReference>
<keyword evidence="7 10" id="KW-1133">Transmembrane helix</keyword>
<dbReference type="GO" id="GO:0015297">
    <property type="term" value="F:antiporter activity"/>
    <property type="evidence" value="ECO:0007669"/>
    <property type="project" value="InterPro"/>
</dbReference>
<dbReference type="PIRSF" id="PIRSF006603">
    <property type="entry name" value="DinF"/>
    <property type="match status" value="1"/>
</dbReference>
<dbReference type="PANTHER" id="PTHR43823:SF3">
    <property type="entry name" value="MULTIDRUG EXPORT PROTEIN MEPA"/>
    <property type="match status" value="1"/>
</dbReference>
<name>A0A926EP94_9FIRM</name>
<dbReference type="AlphaFoldDB" id="A0A926EP94"/>
<feature type="transmembrane region" description="Helical" evidence="10">
    <location>
        <begin position="271"/>
        <end position="294"/>
    </location>
</feature>
<feature type="transmembrane region" description="Helical" evidence="10">
    <location>
        <begin position="234"/>
        <end position="251"/>
    </location>
</feature>
<keyword evidence="6 10" id="KW-0812">Transmembrane</keyword>
<organism evidence="11 12">
    <name type="scientific">Youxingia wuxianensis</name>
    <dbReference type="NCBI Taxonomy" id="2763678"/>
    <lineage>
        <taxon>Bacteria</taxon>
        <taxon>Bacillati</taxon>
        <taxon>Bacillota</taxon>
        <taxon>Clostridia</taxon>
        <taxon>Eubacteriales</taxon>
        <taxon>Oscillospiraceae</taxon>
        <taxon>Youxingia</taxon>
    </lineage>
</organism>
<feature type="transmembrane region" description="Helical" evidence="10">
    <location>
        <begin position="93"/>
        <end position="115"/>
    </location>
</feature>
<dbReference type="InterPro" id="IPR002528">
    <property type="entry name" value="MATE_fam"/>
</dbReference>